<reference evidence="2" key="1">
    <citation type="journal article" date="2019" name="Int. J. Syst. Evol. Microbiol.">
        <title>The Global Catalogue of Microorganisms (GCM) 10K type strain sequencing project: providing services to taxonomists for standard genome sequencing and annotation.</title>
        <authorList>
            <consortium name="The Broad Institute Genomics Platform"/>
            <consortium name="The Broad Institute Genome Sequencing Center for Infectious Disease"/>
            <person name="Wu L."/>
            <person name="Ma J."/>
        </authorList>
    </citation>
    <scope>NUCLEOTIDE SEQUENCE [LARGE SCALE GENOMIC DNA]</scope>
    <source>
        <strain evidence="2">CGMCC 1.15044</strain>
    </source>
</reference>
<dbReference type="Proteomes" id="UP000609323">
    <property type="component" value="Unassembled WGS sequence"/>
</dbReference>
<comment type="caution">
    <text evidence="1">The sequence shown here is derived from an EMBL/GenBank/DDBJ whole genome shotgun (WGS) entry which is preliminary data.</text>
</comment>
<evidence type="ECO:0000313" key="1">
    <source>
        <dbReference type="EMBL" id="GGA30740.1"/>
    </source>
</evidence>
<organism evidence="1 2">
    <name type="scientific">Paenibacillus physcomitrellae</name>
    <dbReference type="NCBI Taxonomy" id="1619311"/>
    <lineage>
        <taxon>Bacteria</taxon>
        <taxon>Bacillati</taxon>
        <taxon>Bacillota</taxon>
        <taxon>Bacilli</taxon>
        <taxon>Bacillales</taxon>
        <taxon>Paenibacillaceae</taxon>
        <taxon>Paenibacillus</taxon>
    </lineage>
</organism>
<dbReference type="EMBL" id="BMHF01000004">
    <property type="protein sequence ID" value="GGA30740.1"/>
    <property type="molecule type" value="Genomic_DNA"/>
</dbReference>
<gene>
    <name evidence="1" type="ORF">GCM10010917_14760</name>
</gene>
<name>A0ABQ1FU06_9BACL</name>
<evidence type="ECO:0000313" key="2">
    <source>
        <dbReference type="Proteomes" id="UP000609323"/>
    </source>
</evidence>
<accession>A0ABQ1FU06</accession>
<sequence>MGFGIKRGINFGIKEIEIKRKCGGDRRIKKLPQRKPGFCPVSLG</sequence>
<keyword evidence="2" id="KW-1185">Reference proteome</keyword>
<protein>
    <submittedName>
        <fullName evidence="1">Uncharacterized protein</fullName>
    </submittedName>
</protein>
<proteinExistence type="predicted"/>